<dbReference type="AlphaFoldDB" id="A0A0D0J642"/>
<comment type="caution">
    <text evidence="1">The sequence shown here is derived from an EMBL/GenBank/DDBJ whole genome shotgun (WGS) entry which is preliminary data.</text>
</comment>
<gene>
    <name evidence="1" type="ORF">RU07_16170</name>
</gene>
<sequence>MLIKANDPDILRIIFVPRVVQLFAGETDEISLITSRPCGVGYARAEVPRCLETRAHMTASLLASQLDLHLLTSLRRICGRINMSET</sequence>
<evidence type="ECO:0000313" key="1">
    <source>
        <dbReference type="EMBL" id="KIQ01115.1"/>
    </source>
</evidence>
<protein>
    <submittedName>
        <fullName evidence="1">Uncharacterized protein</fullName>
    </submittedName>
</protein>
<dbReference type="EMBL" id="JXQV01000015">
    <property type="protein sequence ID" value="KIQ01115.1"/>
    <property type="molecule type" value="Genomic_DNA"/>
</dbReference>
<accession>A0A0D0J642</accession>
<name>A0A0D0J642_AGRTU</name>
<dbReference type="Proteomes" id="UP000035017">
    <property type="component" value="Unassembled WGS sequence"/>
</dbReference>
<reference evidence="1 2" key="1">
    <citation type="submission" date="2014-12" db="EMBL/GenBank/DDBJ databases">
        <title>16Stimator: statistical estimation of ribosomal gene copy numbers from draft genome assemblies.</title>
        <authorList>
            <person name="Perisin M.A."/>
            <person name="Vetter M."/>
            <person name="Gilbert J.A."/>
            <person name="Bergelson J."/>
        </authorList>
    </citation>
    <scope>NUCLEOTIDE SEQUENCE [LARGE SCALE GENOMIC DNA]</scope>
    <source>
        <strain evidence="1 2">MEJ076</strain>
    </source>
</reference>
<organism evidence="1 2">
    <name type="scientific">Agrobacterium tumefaciens</name>
    <dbReference type="NCBI Taxonomy" id="358"/>
    <lineage>
        <taxon>Bacteria</taxon>
        <taxon>Pseudomonadati</taxon>
        <taxon>Pseudomonadota</taxon>
        <taxon>Alphaproteobacteria</taxon>
        <taxon>Hyphomicrobiales</taxon>
        <taxon>Rhizobiaceae</taxon>
        <taxon>Rhizobium/Agrobacterium group</taxon>
        <taxon>Agrobacterium</taxon>
        <taxon>Agrobacterium tumefaciens complex</taxon>
    </lineage>
</organism>
<evidence type="ECO:0000313" key="2">
    <source>
        <dbReference type="Proteomes" id="UP000035017"/>
    </source>
</evidence>
<proteinExistence type="predicted"/>